<proteinExistence type="predicted"/>
<accession>A0A1H7ZZM3</accession>
<dbReference type="eggNOG" id="ENOG5031W58">
    <property type="taxonomic scope" value="Bacteria"/>
</dbReference>
<dbReference type="OrthoDB" id="4298976at2"/>
<evidence type="ECO:0000313" key="2">
    <source>
        <dbReference type="EMBL" id="SEM63696.1"/>
    </source>
</evidence>
<feature type="region of interest" description="Disordered" evidence="1">
    <location>
        <begin position="1"/>
        <end position="22"/>
    </location>
</feature>
<gene>
    <name evidence="2" type="ORF">SAMN05414137_13930</name>
</gene>
<dbReference type="STRING" id="235985.SAMN05414137_13930"/>
<sequence>MAEVEVPGPESDWERAPEYQGGKRNPAFQASMWEYAASSFRLVAGLSPSLDVLAARLRLNIERGWEDLGAVDAAMFRIQKIDFALSRLEGNPCPDVFVWVSRAQTDVDTALDILLAALGIGEEALTFRGDIETGFADLRSEPQT</sequence>
<name>A0A1H7ZZM3_STRJI</name>
<reference evidence="3" key="1">
    <citation type="submission" date="2016-10" db="EMBL/GenBank/DDBJ databases">
        <authorList>
            <person name="Varghese N."/>
        </authorList>
    </citation>
    <scope>NUCLEOTIDE SEQUENCE [LARGE SCALE GENOMIC DNA]</scope>
    <source>
        <strain evidence="3">DSM 45096 / BCRC 16803 / CGMCC 4.1857 / CIP 109030 / JCM 12277 / KCTC 19219 / NBRC 100920 / 33214</strain>
    </source>
</reference>
<dbReference type="AlphaFoldDB" id="A0A1H7ZZM3"/>
<organism evidence="2 3">
    <name type="scientific">Streptacidiphilus jiangxiensis</name>
    <dbReference type="NCBI Taxonomy" id="235985"/>
    <lineage>
        <taxon>Bacteria</taxon>
        <taxon>Bacillati</taxon>
        <taxon>Actinomycetota</taxon>
        <taxon>Actinomycetes</taxon>
        <taxon>Kitasatosporales</taxon>
        <taxon>Streptomycetaceae</taxon>
        <taxon>Streptacidiphilus</taxon>
    </lineage>
</organism>
<dbReference type="RefSeq" id="WP_042444941.1">
    <property type="nucleotide sequence ID" value="NZ_BBPN01000008.1"/>
</dbReference>
<dbReference type="Proteomes" id="UP000183015">
    <property type="component" value="Unassembled WGS sequence"/>
</dbReference>
<dbReference type="EMBL" id="FOAZ01000039">
    <property type="protein sequence ID" value="SEM63696.1"/>
    <property type="molecule type" value="Genomic_DNA"/>
</dbReference>
<evidence type="ECO:0000313" key="3">
    <source>
        <dbReference type="Proteomes" id="UP000183015"/>
    </source>
</evidence>
<evidence type="ECO:0000256" key="1">
    <source>
        <dbReference type="SAM" id="MobiDB-lite"/>
    </source>
</evidence>
<keyword evidence="3" id="KW-1185">Reference proteome</keyword>
<protein>
    <submittedName>
        <fullName evidence="2">Uncharacterized protein</fullName>
    </submittedName>
</protein>